<reference evidence="1 2" key="1">
    <citation type="submission" date="2018-03" db="EMBL/GenBank/DDBJ databases">
        <title>Ahniella affigens gen. nov., sp. nov., a gammaproteobacterium isolated from sandy soil near a stream.</title>
        <authorList>
            <person name="Ko Y."/>
            <person name="Kim J.-H."/>
        </authorList>
    </citation>
    <scope>NUCLEOTIDE SEQUENCE [LARGE SCALE GENOMIC DNA]</scope>
    <source>
        <strain evidence="1 2">D13</strain>
    </source>
</reference>
<keyword evidence="2" id="KW-1185">Reference proteome</keyword>
<dbReference type="KEGG" id="xba:C7S18_05810"/>
<proteinExistence type="predicted"/>
<gene>
    <name evidence="1" type="ORF">C7S18_05810</name>
</gene>
<name>A0A2P1PPG8_9GAMM</name>
<protein>
    <submittedName>
        <fullName evidence="1">Uncharacterized protein</fullName>
    </submittedName>
</protein>
<evidence type="ECO:0000313" key="1">
    <source>
        <dbReference type="EMBL" id="AVP96743.1"/>
    </source>
</evidence>
<evidence type="ECO:0000313" key="2">
    <source>
        <dbReference type="Proteomes" id="UP000241074"/>
    </source>
</evidence>
<accession>A0A2P1PPG8</accession>
<organism evidence="1 2">
    <name type="scientific">Ahniella affigens</name>
    <dbReference type="NCBI Taxonomy" id="2021234"/>
    <lineage>
        <taxon>Bacteria</taxon>
        <taxon>Pseudomonadati</taxon>
        <taxon>Pseudomonadota</taxon>
        <taxon>Gammaproteobacteria</taxon>
        <taxon>Lysobacterales</taxon>
        <taxon>Rhodanobacteraceae</taxon>
        <taxon>Ahniella</taxon>
    </lineage>
</organism>
<reference evidence="1 2" key="2">
    <citation type="submission" date="2018-03" db="EMBL/GenBank/DDBJ databases">
        <authorList>
            <person name="Keele B.F."/>
        </authorList>
    </citation>
    <scope>NUCLEOTIDE SEQUENCE [LARGE SCALE GENOMIC DNA]</scope>
    <source>
        <strain evidence="1 2">D13</strain>
    </source>
</reference>
<dbReference type="EMBL" id="CP027860">
    <property type="protein sequence ID" value="AVP96743.1"/>
    <property type="molecule type" value="Genomic_DNA"/>
</dbReference>
<dbReference type="Proteomes" id="UP000241074">
    <property type="component" value="Chromosome"/>
</dbReference>
<sequence length="81" mass="8813">MWEGLQARTNLAAVQFPFLLEGLQARTSLAASPFAAEAAPTKTTAPNQSCGKFGYRLWEGLQVRTNLATVQFPFLLEGLQA</sequence>
<dbReference type="AlphaFoldDB" id="A0A2P1PPG8"/>